<gene>
    <name evidence="1" type="ORF">GHT07_15525</name>
</gene>
<evidence type="ECO:0008006" key="3">
    <source>
        <dbReference type="Google" id="ProtNLM"/>
    </source>
</evidence>
<evidence type="ECO:0000313" key="1">
    <source>
        <dbReference type="EMBL" id="MRD48699.1"/>
    </source>
</evidence>
<reference evidence="1 2" key="1">
    <citation type="submission" date="2019-11" db="EMBL/GenBank/DDBJ databases">
        <title>Caenimonas koreensis gen. nov., sp. nov., isolated from activated sludge.</title>
        <authorList>
            <person name="Seung H.R."/>
        </authorList>
    </citation>
    <scope>NUCLEOTIDE SEQUENCE [LARGE SCALE GENOMIC DNA]</scope>
    <source>
        <strain evidence="1 2">EMB320</strain>
    </source>
</reference>
<evidence type="ECO:0000313" key="2">
    <source>
        <dbReference type="Proteomes" id="UP000487350"/>
    </source>
</evidence>
<dbReference type="RefSeq" id="WP_153586022.1">
    <property type="nucleotide sequence ID" value="NZ_WJBU01000015.1"/>
</dbReference>
<proteinExistence type="predicted"/>
<dbReference type="EMBL" id="WJBU01000015">
    <property type="protein sequence ID" value="MRD48699.1"/>
    <property type="molecule type" value="Genomic_DNA"/>
</dbReference>
<dbReference type="InterPro" id="IPR011990">
    <property type="entry name" value="TPR-like_helical_dom_sf"/>
</dbReference>
<dbReference type="SUPFAM" id="SSF48452">
    <property type="entry name" value="TPR-like"/>
    <property type="match status" value="1"/>
</dbReference>
<dbReference type="AlphaFoldDB" id="A0A844BAU7"/>
<sequence length="295" mass="30679">MNPDSATSRLTRLEPLLAQDPQNLLLLADATDAAMAAGALARAEELVACGLELSAGGAAWQFRRATLRIAQRQLDEARAILASLAAADDAGHPAIVHNLAYIEFLQGHHAASAAVLRPWVDGPSSSTASATAPATQALWLRSLHHMGSLEEAWAWTQKQLLGATLSARGAAVASLIALERSDVDAANRLAQQALDGGVREIEPLVARAGAALAARDTALAKGLFNEALLLNPADARSWSGLGLAAMLDHDFAAAKAAFEKAVATGRGGADSLQGLAWAQELLRRAGLPTGPVDRH</sequence>
<protein>
    <recommendedName>
        <fullName evidence="3">Tetratricopeptide repeat-containing protein</fullName>
    </recommendedName>
</protein>
<comment type="caution">
    <text evidence="1">The sequence shown here is derived from an EMBL/GenBank/DDBJ whole genome shotgun (WGS) entry which is preliminary data.</text>
</comment>
<organism evidence="1 2">
    <name type="scientific">Caenimonas koreensis DSM 17982</name>
    <dbReference type="NCBI Taxonomy" id="1121255"/>
    <lineage>
        <taxon>Bacteria</taxon>
        <taxon>Pseudomonadati</taxon>
        <taxon>Pseudomonadota</taxon>
        <taxon>Betaproteobacteria</taxon>
        <taxon>Burkholderiales</taxon>
        <taxon>Comamonadaceae</taxon>
        <taxon>Caenimonas</taxon>
    </lineage>
</organism>
<keyword evidence="2" id="KW-1185">Reference proteome</keyword>
<dbReference type="Gene3D" id="1.25.40.10">
    <property type="entry name" value="Tetratricopeptide repeat domain"/>
    <property type="match status" value="1"/>
</dbReference>
<accession>A0A844BAU7</accession>
<name>A0A844BAU7_9BURK</name>
<dbReference type="OrthoDB" id="5915006at2"/>
<dbReference type="Proteomes" id="UP000487350">
    <property type="component" value="Unassembled WGS sequence"/>
</dbReference>